<dbReference type="GO" id="GO:0008422">
    <property type="term" value="F:beta-glucosidase activity"/>
    <property type="evidence" value="ECO:0007669"/>
    <property type="project" value="UniProtKB-EC"/>
</dbReference>
<dbReference type="PRINTS" id="PR00131">
    <property type="entry name" value="GLHYDRLASE1"/>
</dbReference>
<dbReference type="GO" id="GO:0016052">
    <property type="term" value="P:carbohydrate catabolic process"/>
    <property type="evidence" value="ECO:0007669"/>
    <property type="project" value="TreeGrafter"/>
</dbReference>
<dbReference type="PROSITE" id="PS00572">
    <property type="entry name" value="GLYCOSYL_HYDROL_F1_1"/>
    <property type="match status" value="1"/>
</dbReference>
<dbReference type="Gene3D" id="3.20.20.80">
    <property type="entry name" value="Glycosidases"/>
    <property type="match status" value="1"/>
</dbReference>
<evidence type="ECO:0000313" key="7">
    <source>
        <dbReference type="EMBL" id="MBB4986760.1"/>
    </source>
</evidence>
<dbReference type="Pfam" id="PF00232">
    <property type="entry name" value="Glyco_hydro_1"/>
    <property type="match status" value="2"/>
</dbReference>
<keyword evidence="4 7" id="KW-0326">Glycosidase</keyword>
<accession>A0A7W7UAN5</accession>
<evidence type="ECO:0000256" key="4">
    <source>
        <dbReference type="ARBA" id="ARBA00023295"/>
    </source>
</evidence>
<comment type="caution">
    <text evidence="7">The sequence shown here is derived from an EMBL/GenBank/DDBJ whole genome shotgun (WGS) entry which is preliminary data.</text>
</comment>
<reference evidence="7 8" key="1">
    <citation type="submission" date="2020-08" db="EMBL/GenBank/DDBJ databases">
        <title>Genomic Encyclopedia of Type Strains, Phase III (KMG-III): the genomes of soil and plant-associated and newly described type strains.</title>
        <authorList>
            <person name="Whitman W."/>
        </authorList>
    </citation>
    <scope>NUCLEOTIDE SEQUENCE [LARGE SCALE GENOMIC DNA]</scope>
    <source>
        <strain evidence="7 8">SFB5A</strain>
    </source>
</reference>
<dbReference type="Proteomes" id="UP000582643">
    <property type="component" value="Unassembled WGS sequence"/>
</dbReference>
<dbReference type="InterPro" id="IPR001360">
    <property type="entry name" value="Glyco_hydro_1"/>
</dbReference>
<gene>
    <name evidence="7" type="ORF">GGE06_007731</name>
</gene>
<dbReference type="GO" id="GO:0005829">
    <property type="term" value="C:cytosol"/>
    <property type="evidence" value="ECO:0007669"/>
    <property type="project" value="TreeGrafter"/>
</dbReference>
<dbReference type="EMBL" id="JACHJY010000014">
    <property type="protein sequence ID" value="MBB4986760.1"/>
    <property type="molecule type" value="Genomic_DNA"/>
</dbReference>
<evidence type="ECO:0000256" key="2">
    <source>
        <dbReference type="ARBA" id="ARBA00012744"/>
    </source>
</evidence>
<organism evidence="7 8">
    <name type="scientific">Streptomyces nymphaeiformis</name>
    <dbReference type="NCBI Taxonomy" id="2663842"/>
    <lineage>
        <taxon>Bacteria</taxon>
        <taxon>Bacillati</taxon>
        <taxon>Actinomycetota</taxon>
        <taxon>Actinomycetes</taxon>
        <taxon>Kitasatosporales</taxon>
        <taxon>Streptomycetaceae</taxon>
        <taxon>Streptomyces</taxon>
    </lineage>
</organism>
<evidence type="ECO:0000256" key="5">
    <source>
        <dbReference type="PROSITE-ProRule" id="PRU10055"/>
    </source>
</evidence>
<evidence type="ECO:0000256" key="3">
    <source>
        <dbReference type="ARBA" id="ARBA00022801"/>
    </source>
</evidence>
<evidence type="ECO:0000313" key="8">
    <source>
        <dbReference type="Proteomes" id="UP000582643"/>
    </source>
</evidence>
<dbReference type="InterPro" id="IPR017853">
    <property type="entry name" value="GH"/>
</dbReference>
<dbReference type="PANTHER" id="PTHR10353:SF36">
    <property type="entry name" value="LP05116P"/>
    <property type="match status" value="1"/>
</dbReference>
<dbReference type="PANTHER" id="PTHR10353">
    <property type="entry name" value="GLYCOSYL HYDROLASE"/>
    <property type="match status" value="1"/>
</dbReference>
<comment type="similarity">
    <text evidence="1 6">Belongs to the glycosyl hydrolase 1 family.</text>
</comment>
<dbReference type="EC" id="3.2.1.21" evidence="2"/>
<dbReference type="AlphaFoldDB" id="A0A7W7UAN5"/>
<keyword evidence="8" id="KW-1185">Reference proteome</keyword>
<name>A0A7W7UAN5_9ACTN</name>
<dbReference type="SUPFAM" id="SSF51445">
    <property type="entry name" value="(Trans)glycosidases"/>
    <property type="match status" value="1"/>
</dbReference>
<proteinExistence type="inferred from homology"/>
<evidence type="ECO:0000256" key="1">
    <source>
        <dbReference type="ARBA" id="ARBA00010838"/>
    </source>
</evidence>
<dbReference type="InterPro" id="IPR018120">
    <property type="entry name" value="Glyco_hydro_1_AS"/>
</dbReference>
<keyword evidence="3 7" id="KW-0378">Hydrolase</keyword>
<protein>
    <recommendedName>
        <fullName evidence="2">beta-glucosidase</fullName>
        <ecNumber evidence="2">3.2.1.21</ecNumber>
    </recommendedName>
</protein>
<feature type="active site" description="Nucleophile" evidence="5">
    <location>
        <position position="317"/>
    </location>
</feature>
<evidence type="ECO:0000256" key="6">
    <source>
        <dbReference type="RuleBase" id="RU003690"/>
    </source>
</evidence>
<sequence length="401" mass="44138">MTKLREDFLWGAATSPHQIEGNNVNSDWWAMENVPGSPLPERSGDAVDSYHRHPEDMRLLAGAGLNAYRFGFEWARIEPADGEFSRAGLDHYRRMVDTALDLGLTPVVTLQHFTLPRWFAESGGWLAPDAADRFARYIEFVAPALRDVGWVCTINEPNMLGVFASVREAAMAALAADTGQAATELGGLMADIRPDAAVAEALATVHRRAVEVVRGTTDAKAGWTVAQQSFEPTPGNEEVFRRVHRDWEGFYLEAARDDDFVGVQAYTSQPVDANGPVPHPEHPGNTLTGWAYRPDALGISLRRAWEEAGGVPLLVTENGIATADDSRRIAYTGEALRHLQDAVDEGIDVRGYLHWSALDNYEWGRYAPTFGLIAVDRETFVRTPKPSLAWLGACARRNGLA</sequence>
<dbReference type="RefSeq" id="WP_184932952.1">
    <property type="nucleotide sequence ID" value="NZ_JACHJY010000014.1"/>
</dbReference>